<evidence type="ECO:0000313" key="6">
    <source>
        <dbReference type="Proteomes" id="UP000031189"/>
    </source>
</evidence>
<accession>A0A0B3W0J4</accession>
<feature type="domain" description="Histidine kinase" evidence="4">
    <location>
        <begin position="49"/>
        <end position="159"/>
    </location>
</feature>
<dbReference type="SUPFAM" id="SSF47384">
    <property type="entry name" value="Homodimeric domain of signal transducing histidine kinase"/>
    <property type="match status" value="1"/>
</dbReference>
<keyword evidence="6" id="KW-1185">Reference proteome</keyword>
<dbReference type="Gene3D" id="1.10.287.130">
    <property type="match status" value="1"/>
</dbReference>
<gene>
    <name evidence="5" type="ORF">QX51_17355</name>
</gene>
<name>A0A0B3W0J4_9FIRM</name>
<dbReference type="PANTHER" id="PTHR43547:SF2">
    <property type="entry name" value="HYBRID SIGNAL TRANSDUCTION HISTIDINE KINASE C"/>
    <property type="match status" value="1"/>
</dbReference>
<evidence type="ECO:0000313" key="5">
    <source>
        <dbReference type="EMBL" id="KHS55797.1"/>
    </source>
</evidence>
<dbReference type="SMART" id="SM00388">
    <property type="entry name" value="HisKA"/>
    <property type="match status" value="1"/>
</dbReference>
<comment type="catalytic activity">
    <reaction evidence="1">
        <text>ATP + protein L-histidine = ADP + protein N-phospho-L-histidine.</text>
        <dbReference type="EC" id="2.7.13.3"/>
    </reaction>
</comment>
<evidence type="ECO:0000256" key="2">
    <source>
        <dbReference type="ARBA" id="ARBA00012438"/>
    </source>
</evidence>
<evidence type="ECO:0000256" key="1">
    <source>
        <dbReference type="ARBA" id="ARBA00000085"/>
    </source>
</evidence>
<dbReference type="InterPro" id="IPR005467">
    <property type="entry name" value="His_kinase_dom"/>
</dbReference>
<dbReference type="PANTHER" id="PTHR43547">
    <property type="entry name" value="TWO-COMPONENT HISTIDINE KINASE"/>
    <property type="match status" value="1"/>
</dbReference>
<dbReference type="AlphaFoldDB" id="A0A0B3W0J4"/>
<feature type="non-terminal residue" evidence="5">
    <location>
        <position position="159"/>
    </location>
</feature>
<comment type="caution">
    <text evidence="5">The sequence shown here is derived from an EMBL/GenBank/DDBJ whole genome shotgun (WGS) entry which is preliminary data.</text>
</comment>
<evidence type="ECO:0000259" key="4">
    <source>
        <dbReference type="PROSITE" id="PS50109"/>
    </source>
</evidence>
<sequence length="159" mass="18661">MNIKDNEKDSILNMIIIQDLNAKIQIEKLKNTLEQNKIIELGRNEMLSNISHEFKTPVNVIYSTAQLLDLEKTQNDYKKLHEYNILIKRNCDRLIRMINNFIDSTKFEANIINMDLKIINIVSLVEDLTMSIINFAQNKNIEVIFDTEEEEIYILADID</sequence>
<dbReference type="PROSITE" id="PS50109">
    <property type="entry name" value="HIS_KIN"/>
    <property type="match status" value="1"/>
</dbReference>
<proteinExistence type="predicted"/>
<dbReference type="InterPro" id="IPR036097">
    <property type="entry name" value="HisK_dim/P_sf"/>
</dbReference>
<evidence type="ECO:0000256" key="3">
    <source>
        <dbReference type="ARBA" id="ARBA00022553"/>
    </source>
</evidence>
<dbReference type="CDD" id="cd00082">
    <property type="entry name" value="HisKA"/>
    <property type="match status" value="1"/>
</dbReference>
<keyword evidence="3" id="KW-0597">Phosphoprotein</keyword>
<dbReference type="STRING" id="1577792.QX51_17355"/>
<dbReference type="InterPro" id="IPR003661">
    <property type="entry name" value="HisK_dim/P_dom"/>
</dbReference>
<dbReference type="Pfam" id="PF00512">
    <property type="entry name" value="HisKA"/>
    <property type="match status" value="1"/>
</dbReference>
<organism evidence="5 6">
    <name type="scientific">Terrisporobacter othiniensis</name>
    <dbReference type="NCBI Taxonomy" id="1577792"/>
    <lineage>
        <taxon>Bacteria</taxon>
        <taxon>Bacillati</taxon>
        <taxon>Bacillota</taxon>
        <taxon>Clostridia</taxon>
        <taxon>Peptostreptococcales</taxon>
        <taxon>Peptostreptococcaceae</taxon>
        <taxon>Terrisporobacter</taxon>
    </lineage>
</organism>
<protein>
    <recommendedName>
        <fullName evidence="2">histidine kinase</fullName>
        <ecNumber evidence="2">2.7.13.3</ecNumber>
    </recommendedName>
</protein>
<dbReference type="Proteomes" id="UP000031189">
    <property type="component" value="Unassembled WGS sequence"/>
</dbReference>
<dbReference type="EC" id="2.7.13.3" evidence="2"/>
<dbReference type="EMBL" id="JWHR01000146">
    <property type="protein sequence ID" value="KHS55797.1"/>
    <property type="molecule type" value="Genomic_DNA"/>
</dbReference>
<reference evidence="5 6" key="1">
    <citation type="submission" date="2014-12" db="EMBL/GenBank/DDBJ databases">
        <title>Draft genome sequence of Terrisporobacter sp. 08-306576, isolated from the blood culture of a bacteremia patient.</title>
        <authorList>
            <person name="Lund L.C."/>
            <person name="Sydenham T.V."/>
            <person name="Hogh S.V."/>
            <person name="Skov M.N."/>
            <person name="Kemp M."/>
            <person name="Justesen U.S."/>
        </authorList>
    </citation>
    <scope>NUCLEOTIDE SEQUENCE [LARGE SCALE GENOMIC DNA]</scope>
    <source>
        <strain evidence="5 6">08-306576</strain>
    </source>
</reference>
<dbReference type="GO" id="GO:0000155">
    <property type="term" value="F:phosphorelay sensor kinase activity"/>
    <property type="evidence" value="ECO:0007669"/>
    <property type="project" value="InterPro"/>
</dbReference>